<dbReference type="Pfam" id="PF00201">
    <property type="entry name" value="UDPGT"/>
    <property type="match status" value="1"/>
</dbReference>
<reference evidence="6 7" key="1">
    <citation type="submission" date="2021-07" db="EMBL/GenBank/DDBJ databases">
        <title>The Aristolochia fimbriata genome: insights into angiosperm evolution, floral development and chemical biosynthesis.</title>
        <authorList>
            <person name="Jiao Y."/>
        </authorList>
    </citation>
    <scope>NUCLEOTIDE SEQUENCE [LARGE SCALE GENOMIC DNA]</scope>
    <source>
        <strain evidence="6">IBCAS-2021</strain>
        <tissue evidence="6">Leaf</tissue>
    </source>
</reference>
<dbReference type="FunFam" id="3.40.50.2000:FF:000054">
    <property type="entry name" value="Glycosyltransferase"/>
    <property type="match status" value="1"/>
</dbReference>
<keyword evidence="7" id="KW-1185">Reference proteome</keyword>
<gene>
    <name evidence="6" type="ORF">H6P81_014535</name>
</gene>
<sequence>MGDQIQTTPHVAILPSPGMGHLFPLGEFAKRLVHQHNFSVTLIALAAGHPSKEQKAYLHSLGPSIGSRQLPPADLDDIPADAKIETRISVTVARSLPPLRDVIASLKRTAHLTALVVDLFATDALDVAKEFDLHPFIFFPPNAMALSVFLHLPELDRAIACEYRDMPDPLELPGCVPIRGEDLLDPIQDRSNEAYSWLLHHSKRFLQEAEGILVNTFVDLEPGAIGGLLKEEKSGDEKKARRFPPVYPVGPLVQSSTAAVDGGAADDHHQYSCLNWLEEQPRGSVLFVSFGSGGTLSSEQITELAHGLELSEQRFVWVVRRPNDGGVPNASFFDSHGGGGGAADNNKLLLDGPSAFLPDGFLDRTKGVGRVLLSWAPQIEILDHPSTGGFLTHCGWNSVLESVVKGVPLIAWPLYAEQKMNALMLVEDIKVAIRPEINQKKRGLVERHEIARVVKALMEGEEGKKLRSRMRDLKEAGARALAQGGSSYNALCEVASSWKKNKTLT</sequence>
<evidence type="ECO:0000256" key="1">
    <source>
        <dbReference type="ARBA" id="ARBA00009995"/>
    </source>
</evidence>
<dbReference type="PANTHER" id="PTHR48046:SF6">
    <property type="entry name" value="GLYCOSYLTRANSFERASE"/>
    <property type="match status" value="1"/>
</dbReference>
<protein>
    <recommendedName>
        <fullName evidence="5">Glycosyltransferase</fullName>
        <ecNumber evidence="5">2.4.1.-</ecNumber>
    </recommendedName>
</protein>
<dbReference type="Proteomes" id="UP000825729">
    <property type="component" value="Unassembled WGS sequence"/>
</dbReference>
<dbReference type="PANTHER" id="PTHR48046">
    <property type="entry name" value="UDP-GLYCOSYLTRANSFERASE 72E1"/>
    <property type="match status" value="1"/>
</dbReference>
<evidence type="ECO:0000256" key="5">
    <source>
        <dbReference type="RuleBase" id="RU362057"/>
    </source>
</evidence>
<dbReference type="InterPro" id="IPR002213">
    <property type="entry name" value="UDP_glucos_trans"/>
</dbReference>
<evidence type="ECO:0000256" key="3">
    <source>
        <dbReference type="ARBA" id="ARBA00022679"/>
    </source>
</evidence>
<name>A0AAV7ELE0_ARIFI</name>
<keyword evidence="2 4" id="KW-0328">Glycosyltransferase</keyword>
<dbReference type="EC" id="2.4.1.-" evidence="5"/>
<dbReference type="PROSITE" id="PS00375">
    <property type="entry name" value="UDPGT"/>
    <property type="match status" value="1"/>
</dbReference>
<organism evidence="6 7">
    <name type="scientific">Aristolochia fimbriata</name>
    <name type="common">White veined hardy Dutchman's pipe vine</name>
    <dbReference type="NCBI Taxonomy" id="158543"/>
    <lineage>
        <taxon>Eukaryota</taxon>
        <taxon>Viridiplantae</taxon>
        <taxon>Streptophyta</taxon>
        <taxon>Embryophyta</taxon>
        <taxon>Tracheophyta</taxon>
        <taxon>Spermatophyta</taxon>
        <taxon>Magnoliopsida</taxon>
        <taxon>Magnoliidae</taxon>
        <taxon>Piperales</taxon>
        <taxon>Aristolochiaceae</taxon>
        <taxon>Aristolochia</taxon>
    </lineage>
</organism>
<dbReference type="EMBL" id="JAINDJ010000005">
    <property type="protein sequence ID" value="KAG9448407.1"/>
    <property type="molecule type" value="Genomic_DNA"/>
</dbReference>
<evidence type="ECO:0000313" key="6">
    <source>
        <dbReference type="EMBL" id="KAG9448407.1"/>
    </source>
</evidence>
<comment type="similarity">
    <text evidence="1 4">Belongs to the UDP-glycosyltransferase family.</text>
</comment>
<dbReference type="FunFam" id="3.40.50.2000:FF:000051">
    <property type="entry name" value="Glycosyltransferase"/>
    <property type="match status" value="1"/>
</dbReference>
<keyword evidence="3 4" id="KW-0808">Transferase</keyword>
<dbReference type="AlphaFoldDB" id="A0AAV7ELE0"/>
<dbReference type="InterPro" id="IPR035595">
    <property type="entry name" value="UDP_glycos_trans_CS"/>
</dbReference>
<comment type="caution">
    <text evidence="6">The sequence shown here is derived from an EMBL/GenBank/DDBJ whole genome shotgun (WGS) entry which is preliminary data.</text>
</comment>
<evidence type="ECO:0000313" key="7">
    <source>
        <dbReference type="Proteomes" id="UP000825729"/>
    </source>
</evidence>
<dbReference type="GO" id="GO:0008194">
    <property type="term" value="F:UDP-glycosyltransferase activity"/>
    <property type="evidence" value="ECO:0007669"/>
    <property type="project" value="InterPro"/>
</dbReference>
<proteinExistence type="inferred from homology"/>
<evidence type="ECO:0000256" key="2">
    <source>
        <dbReference type="ARBA" id="ARBA00022676"/>
    </source>
</evidence>
<dbReference type="CDD" id="cd03784">
    <property type="entry name" value="GT1_Gtf-like"/>
    <property type="match status" value="1"/>
</dbReference>
<accession>A0AAV7ELE0</accession>
<dbReference type="Gene3D" id="3.40.50.2000">
    <property type="entry name" value="Glycogen Phosphorylase B"/>
    <property type="match status" value="2"/>
</dbReference>
<dbReference type="SUPFAM" id="SSF53756">
    <property type="entry name" value="UDP-Glycosyltransferase/glycogen phosphorylase"/>
    <property type="match status" value="1"/>
</dbReference>
<evidence type="ECO:0000256" key="4">
    <source>
        <dbReference type="RuleBase" id="RU003718"/>
    </source>
</evidence>